<evidence type="ECO:0000313" key="2">
    <source>
        <dbReference type="Proteomes" id="UP000631300"/>
    </source>
</evidence>
<reference evidence="1" key="2">
    <citation type="submission" date="2020-09" db="EMBL/GenBank/DDBJ databases">
        <authorList>
            <person name="Sun Q."/>
            <person name="Kim S."/>
        </authorList>
    </citation>
    <scope>NUCLEOTIDE SEQUENCE</scope>
    <source>
        <strain evidence="1">KCTC 22164</strain>
    </source>
</reference>
<dbReference type="InterPro" id="IPR053158">
    <property type="entry name" value="CapK_Type1_Caps_Biosynth"/>
</dbReference>
<comment type="caution">
    <text evidence="1">The sequence shown here is derived from an EMBL/GenBank/DDBJ whole genome shotgun (WGS) entry which is preliminary data.</text>
</comment>
<accession>A0A918JKU3</accession>
<evidence type="ECO:0000313" key="1">
    <source>
        <dbReference type="EMBL" id="GGW87004.1"/>
    </source>
</evidence>
<reference evidence="1" key="1">
    <citation type="journal article" date="2014" name="Int. J. Syst. Evol. Microbiol.">
        <title>Complete genome sequence of Corynebacterium casei LMG S-19264T (=DSM 44701T), isolated from a smear-ripened cheese.</title>
        <authorList>
            <consortium name="US DOE Joint Genome Institute (JGI-PGF)"/>
            <person name="Walter F."/>
            <person name="Albersmeier A."/>
            <person name="Kalinowski J."/>
            <person name="Ruckert C."/>
        </authorList>
    </citation>
    <scope>NUCLEOTIDE SEQUENCE</scope>
    <source>
        <strain evidence="1">KCTC 22164</strain>
    </source>
</reference>
<keyword evidence="2" id="KW-1185">Reference proteome</keyword>
<dbReference type="PANTHER" id="PTHR36932:SF1">
    <property type="entry name" value="CAPSULAR POLYSACCHARIDE BIOSYNTHESIS PROTEIN"/>
    <property type="match status" value="1"/>
</dbReference>
<protein>
    <submittedName>
        <fullName evidence="1">Capsular polysaccharide biosynthesis protein</fullName>
    </submittedName>
</protein>
<gene>
    <name evidence="1" type="ORF">GCM10007391_21010</name>
</gene>
<name>A0A918JKU3_9ALTE</name>
<dbReference type="PANTHER" id="PTHR36932">
    <property type="entry name" value="CAPSULAR POLYSACCHARIDE BIOSYNTHESIS PROTEIN"/>
    <property type="match status" value="1"/>
</dbReference>
<dbReference type="Gene3D" id="3.40.50.12780">
    <property type="entry name" value="N-terminal domain of ligase-like"/>
    <property type="match status" value="1"/>
</dbReference>
<dbReference type="EMBL" id="BMXP01000004">
    <property type="protein sequence ID" value="GGW87004.1"/>
    <property type="molecule type" value="Genomic_DNA"/>
</dbReference>
<dbReference type="Proteomes" id="UP000631300">
    <property type="component" value="Unassembled WGS sequence"/>
</dbReference>
<dbReference type="AlphaFoldDB" id="A0A918JKU3"/>
<organism evidence="1 2">
    <name type="scientific">Alteromonas halophila</name>
    <dbReference type="NCBI Taxonomy" id="516698"/>
    <lineage>
        <taxon>Bacteria</taxon>
        <taxon>Pseudomonadati</taxon>
        <taxon>Pseudomonadota</taxon>
        <taxon>Gammaproteobacteria</taxon>
        <taxon>Alteromonadales</taxon>
        <taxon>Alteromonadaceae</taxon>
        <taxon>Alteromonas/Salinimonas group</taxon>
        <taxon>Alteromonas</taxon>
    </lineage>
</organism>
<proteinExistence type="predicted"/>
<sequence length="448" mass="51017">MSLYPGLFRTVLLPALDRVKGKGLTPLLKEYQQHLSWSPEQIETLQWQKTRALLTHAFETTVYYPKVWAEIGIESPEDIKTREDFTRLPLLTKDLVREHYDELVSSKHPDNIKKSTGGSTGQPFHFELNLNSNTRREAVMWRGYGWLGAGLGKKTMYLWGADLGQPSRNKKLKDALYHGFYNRTMLNSFNMTSDNMPEYVDRINAYKPDAMVSYVNPMVELASFITDKKLTVHSPGVILTGAEPLHEHQREIIEKAFGCPVHNTFGCREFMLIAAECRENQKLHINSDHLVVESLNSQGHPVIQESGDLVITDLHNYGMPLIRYVNGDKATMSDTPCACGNPLPVMESIDGRKLDVIKTRSGRMIAGELFPHMFKEFKAIQRFQVRQSDIDAVTIKMICPDGLNVRDQEKIKSEIDRYCHGELTIKIELVDNIPLTQSGKHRVTICEV</sequence>
<dbReference type="SUPFAM" id="SSF56801">
    <property type="entry name" value="Acetyl-CoA synthetase-like"/>
    <property type="match status" value="1"/>
</dbReference>
<dbReference type="InterPro" id="IPR042099">
    <property type="entry name" value="ANL_N_sf"/>
</dbReference>
<dbReference type="RefSeq" id="WP_189406222.1">
    <property type="nucleotide sequence ID" value="NZ_BMXP01000004.1"/>
</dbReference>